<feature type="transmembrane region" description="Helical" evidence="2">
    <location>
        <begin position="218"/>
        <end position="236"/>
    </location>
</feature>
<feature type="region of interest" description="Disordered" evidence="1">
    <location>
        <begin position="263"/>
        <end position="308"/>
    </location>
</feature>
<accession>A0A3Q3G6Y9</accession>
<evidence type="ECO:0000313" key="4">
    <source>
        <dbReference type="Proteomes" id="UP000261660"/>
    </source>
</evidence>
<sequence>MPKHPEETRNVSVSPPGCWMWSDEAQTVEFISSCPAEEAVPRERKQTNSPFRELQLRSEWLAGVSTLTHRGRQSSRKTLSPEHLNAYRSSVMKRQGDHVTIDDVKQVAVSLLQENYSLPIPLCFLALLKRKELDDVLTALLLYLSCFFEHRSLENKSELLLADIIKERQVTAAALAKKAMAQKQLAVCYFSLIMDLEVEQHQRTSYRKSRTSSNRKEWLLHACFYSFFCYVAWVTFGRKDLKDIQEEVGRLFYSDTLNTSVRNGADGDPEVTSSSVDGSVKTGEADPEETGSNRPFKRRSCQRRPPLSSIANQRSPLMVCLLPSPKDLSPHLFLAGRARRRSPLPADHCDITALTEELNQQLADVSLGILGKPLCQLSGSDLIPLGEKQKQQ</sequence>
<reference evidence="3" key="1">
    <citation type="submission" date="2025-08" db="UniProtKB">
        <authorList>
            <consortium name="Ensembl"/>
        </authorList>
    </citation>
    <scope>IDENTIFICATION</scope>
</reference>
<dbReference type="PANTHER" id="PTHR21055:SF3">
    <property type="entry name" value="PROTEIN PHOSPHATASE 1 REGULATORY SUBUNIT 36"/>
    <property type="match status" value="1"/>
</dbReference>
<evidence type="ECO:0008006" key="5">
    <source>
        <dbReference type="Google" id="ProtNLM"/>
    </source>
</evidence>
<evidence type="ECO:0000313" key="3">
    <source>
        <dbReference type="Ensembl" id="ENSLBEP00000028896.1"/>
    </source>
</evidence>
<dbReference type="GeneTree" id="ENSGT00390000012412"/>
<keyword evidence="2" id="KW-0812">Transmembrane</keyword>
<dbReference type="GO" id="GO:0019902">
    <property type="term" value="F:phosphatase binding"/>
    <property type="evidence" value="ECO:0007669"/>
    <property type="project" value="InterPro"/>
</dbReference>
<reference evidence="3" key="2">
    <citation type="submission" date="2025-09" db="UniProtKB">
        <authorList>
            <consortium name="Ensembl"/>
        </authorList>
    </citation>
    <scope>IDENTIFICATION</scope>
</reference>
<dbReference type="Proteomes" id="UP000261660">
    <property type="component" value="Unplaced"/>
</dbReference>
<dbReference type="Pfam" id="PF14895">
    <property type="entry name" value="PPPI_inhib"/>
    <property type="match status" value="1"/>
</dbReference>
<dbReference type="AlphaFoldDB" id="A0A3Q3G6Y9"/>
<keyword evidence="2" id="KW-1133">Transmembrane helix</keyword>
<organism evidence="3 4">
    <name type="scientific">Labrus bergylta</name>
    <name type="common">ballan wrasse</name>
    <dbReference type="NCBI Taxonomy" id="56723"/>
    <lineage>
        <taxon>Eukaryota</taxon>
        <taxon>Metazoa</taxon>
        <taxon>Chordata</taxon>
        <taxon>Craniata</taxon>
        <taxon>Vertebrata</taxon>
        <taxon>Euteleostomi</taxon>
        <taxon>Actinopterygii</taxon>
        <taxon>Neopterygii</taxon>
        <taxon>Teleostei</taxon>
        <taxon>Neoteleostei</taxon>
        <taxon>Acanthomorphata</taxon>
        <taxon>Eupercaria</taxon>
        <taxon>Labriformes</taxon>
        <taxon>Labridae</taxon>
        <taxon>Labrus</taxon>
    </lineage>
</organism>
<keyword evidence="2" id="KW-0472">Membrane</keyword>
<dbReference type="STRING" id="56723.ENSLBEP00000028896"/>
<evidence type="ECO:0000256" key="2">
    <source>
        <dbReference type="SAM" id="Phobius"/>
    </source>
</evidence>
<dbReference type="InterPro" id="IPR026142">
    <property type="entry name" value="Pro_pase_1_reg_su_36"/>
</dbReference>
<dbReference type="InParanoid" id="A0A3Q3G6Y9"/>
<dbReference type="PANTHER" id="PTHR21055">
    <property type="entry name" value="PROTEIN PHOSPHATASE 1 REGULATORY SUBUNIT 36"/>
    <property type="match status" value="1"/>
</dbReference>
<protein>
    <recommendedName>
        <fullName evidence="5">Protein phosphatase 1 regulatory subunit 36</fullName>
    </recommendedName>
</protein>
<name>A0A3Q3G6Y9_9LABR</name>
<dbReference type="Ensembl" id="ENSLBET00000030256.1">
    <property type="protein sequence ID" value="ENSLBEP00000028896.1"/>
    <property type="gene ID" value="ENSLBEG00000021888.1"/>
</dbReference>
<evidence type="ECO:0000256" key="1">
    <source>
        <dbReference type="SAM" id="MobiDB-lite"/>
    </source>
</evidence>
<proteinExistence type="predicted"/>
<keyword evidence="4" id="KW-1185">Reference proteome</keyword>